<dbReference type="Pfam" id="PF01266">
    <property type="entry name" value="DAO"/>
    <property type="match status" value="3"/>
</dbReference>
<keyword evidence="15" id="KW-0966">Cell projection</keyword>
<evidence type="ECO:0000256" key="6">
    <source>
        <dbReference type="ARBA" id="ARBA00022490"/>
    </source>
</evidence>
<comment type="catalytic activity">
    <reaction evidence="23">
        <text>D-methionine + O2 + H2O = 4-methylsulfanyl-2-oxobutanoate + H2O2 + NH4(+)</text>
        <dbReference type="Rhea" id="RHEA:78207"/>
        <dbReference type="ChEBI" id="CHEBI:15377"/>
        <dbReference type="ChEBI" id="CHEBI:15379"/>
        <dbReference type="ChEBI" id="CHEBI:16240"/>
        <dbReference type="ChEBI" id="CHEBI:16723"/>
        <dbReference type="ChEBI" id="CHEBI:28938"/>
        <dbReference type="ChEBI" id="CHEBI:57932"/>
    </reaction>
    <physiologicalReaction direction="left-to-right" evidence="23">
        <dbReference type="Rhea" id="RHEA:78208"/>
    </physiologicalReaction>
</comment>
<dbReference type="PROSITE" id="PS00677">
    <property type="entry name" value="DAO"/>
    <property type="match status" value="1"/>
</dbReference>
<evidence type="ECO:0000256" key="18">
    <source>
        <dbReference type="ARBA" id="ARBA00039751"/>
    </source>
</evidence>
<name>A0ABQ8MPU3_LABRO</name>
<evidence type="ECO:0000256" key="26">
    <source>
        <dbReference type="ARBA" id="ARBA00048747"/>
    </source>
</evidence>
<dbReference type="EC" id="1.4.3.3" evidence="17"/>
<dbReference type="Gene3D" id="3.40.50.720">
    <property type="entry name" value="NAD(P)-binding Rossmann-like Domain"/>
    <property type="match status" value="2"/>
</dbReference>
<keyword evidence="14" id="KW-0576">Peroxisome</keyword>
<accession>A0ABQ8MPU3</accession>
<evidence type="ECO:0000256" key="3">
    <source>
        <dbReference type="ARBA" id="ARBA00004514"/>
    </source>
</evidence>
<keyword evidence="6" id="KW-0963">Cytoplasm</keyword>
<keyword evidence="10" id="KW-0702">S-nitrosylation</keyword>
<comment type="catalytic activity">
    <reaction evidence="22">
        <text>D-phenylalanine + O2 + H2O = 3-phenylpyruvate + H2O2 + NH4(+)</text>
        <dbReference type="Rhea" id="RHEA:70963"/>
        <dbReference type="ChEBI" id="CHEBI:15377"/>
        <dbReference type="ChEBI" id="CHEBI:15379"/>
        <dbReference type="ChEBI" id="CHEBI:16240"/>
        <dbReference type="ChEBI" id="CHEBI:18005"/>
        <dbReference type="ChEBI" id="CHEBI:28938"/>
        <dbReference type="ChEBI" id="CHEBI:57981"/>
    </reaction>
    <physiologicalReaction direction="left-to-right" evidence="22">
        <dbReference type="Rhea" id="RHEA:70964"/>
    </physiologicalReaction>
</comment>
<evidence type="ECO:0000256" key="4">
    <source>
        <dbReference type="ARBA" id="ARBA00004613"/>
    </source>
</evidence>
<feature type="domain" description="FAD dependent oxidoreductase" evidence="30">
    <location>
        <begin position="481"/>
        <end position="635"/>
    </location>
</feature>
<evidence type="ECO:0000256" key="7">
    <source>
        <dbReference type="ARBA" id="ARBA00022525"/>
    </source>
</evidence>
<evidence type="ECO:0000256" key="5">
    <source>
        <dbReference type="ARBA" id="ARBA00006730"/>
    </source>
</evidence>
<comment type="catalytic activity">
    <reaction evidence="19">
        <text>D-proline + O2 = 1-pyrroline-2-carboxylate + H2O2</text>
        <dbReference type="Rhea" id="RHEA:78259"/>
        <dbReference type="ChEBI" id="CHEBI:15379"/>
        <dbReference type="ChEBI" id="CHEBI:16240"/>
        <dbReference type="ChEBI" id="CHEBI:39785"/>
        <dbReference type="ChEBI" id="CHEBI:57726"/>
    </reaction>
    <physiologicalReaction direction="left-to-right" evidence="19">
        <dbReference type="Rhea" id="RHEA:78260"/>
    </physiologicalReaction>
</comment>
<feature type="domain" description="FAD dependent oxidoreductase" evidence="30">
    <location>
        <begin position="656"/>
        <end position="932"/>
    </location>
</feature>
<evidence type="ECO:0000313" key="32">
    <source>
        <dbReference type="Proteomes" id="UP000830375"/>
    </source>
</evidence>
<evidence type="ECO:0000256" key="1">
    <source>
        <dbReference type="ARBA" id="ARBA00001974"/>
    </source>
</evidence>
<evidence type="ECO:0000256" key="15">
    <source>
        <dbReference type="ARBA" id="ARBA00023273"/>
    </source>
</evidence>
<evidence type="ECO:0000256" key="13">
    <source>
        <dbReference type="ARBA" id="ARBA00023018"/>
    </source>
</evidence>
<evidence type="ECO:0000256" key="8">
    <source>
        <dbReference type="ARBA" id="ARBA00022553"/>
    </source>
</evidence>
<evidence type="ECO:0000256" key="28">
    <source>
        <dbReference type="ARBA" id="ARBA00049182"/>
    </source>
</evidence>
<comment type="catalytic activity">
    <reaction evidence="28">
        <text>D-valine + O2 + H2O = 3-methyl-2-oxobutanoate + H2O2 + NH4(+)</text>
        <dbReference type="Rhea" id="RHEA:78203"/>
        <dbReference type="ChEBI" id="CHEBI:11851"/>
        <dbReference type="ChEBI" id="CHEBI:15377"/>
        <dbReference type="ChEBI" id="CHEBI:15379"/>
        <dbReference type="ChEBI" id="CHEBI:16240"/>
        <dbReference type="ChEBI" id="CHEBI:28938"/>
        <dbReference type="ChEBI" id="CHEBI:74338"/>
    </reaction>
    <physiologicalReaction direction="left-to-right" evidence="28">
        <dbReference type="Rhea" id="RHEA:78204"/>
    </physiologicalReaction>
</comment>
<sequence length="963" mass="108202">MRVCIIGAGVIGLSTAQSIYQHFHGRVTPLTIEVYADVFTPLTTSDGAAGFWQPYLYDKGNVQETKWNKETFDYLLSCLSSPDSVKMGVFLQSGYKLCTETAPDPSFKDAVLGFRQLTKRELDMFPGYSFGWFNTSIMIEGKTYLPWLMHWLKQRNIKFHQRKIVSGADVIINCSGVRSGDLQPDPELQPARGQIIRVDAPWLKHWISTHNFSSRGNSTYILPGSRLVTVGGVFQVGNWNLQNSSVDHKNIWEAACKLEPSLQHARIVEDWTGLRPARSKVRLERETIQSGPTSFEVIHNYGHGGFGLTIHRGCAEEAASLFGQILEQKGLLAHSKSCYMYIQCSGKRSVHTDTKPSTSTSTAGSPPLTIEVYADVFTPLTTSDGAAGFWQPYLYDKGNVKETKWNKETFDYLLSCLSSPDSVKMGIFLQSGYNLCTEPMPDPSFKDTVLGFRQLTERELEMFPGYRKDIPALAYGLLADGADVIINCSGVRSGKLQPDPELQPGRGQIIRVDAPWLKHWIITHKTLKIYGDSPYIIPGSRFVTVGGVFQEGNWNQHNSSADHNKIWEAACKLEPSLQHAQIVEDWTGLRPSRSKVRLERETIRSENTLFEVIHNYGHGGFGMTIHRGCTEKAAHLFGQILEQKGLKTKKTLVNMRVCIIGAGVIGLSTAQSIYQHFHGRVTPLTIEVYADVFTPLTTSDGAAGLWQPYLYDKGNVQETKWNKETFDYLLSCLNSPDSVKMGIFLQSGYNLCTEPMLDPSFKDAVLGFRQLTKRELDMFPGYSFGWFNTALMIEGKTYLPWLMDWLRQRKVKFYQRKIGSFKELADSGADVIINCSGVRSGDLQPDSELKPGRGQIIKVDAPWLKHWILTHDTSAGESFSHCGWSFQVGNWNLQNSSVDHKGIWEAACKLEPSLQHARIVEDWTGLRPTRSKVRLERETIRSGPISFEILEQKGLLALSKSRL</sequence>
<dbReference type="InterPro" id="IPR006076">
    <property type="entry name" value="FAD-dep_OxRdtase"/>
</dbReference>
<protein>
    <recommendedName>
        <fullName evidence="18">D-amino-acid oxidase</fullName>
        <ecNumber evidence="17">1.4.3.3</ecNumber>
    </recommendedName>
</protein>
<evidence type="ECO:0000256" key="14">
    <source>
        <dbReference type="ARBA" id="ARBA00023140"/>
    </source>
</evidence>
<evidence type="ECO:0000256" key="17">
    <source>
        <dbReference type="ARBA" id="ARBA00039101"/>
    </source>
</evidence>
<dbReference type="PANTHER" id="PTHR11530">
    <property type="entry name" value="D-AMINO ACID OXIDASE"/>
    <property type="match status" value="1"/>
</dbReference>
<dbReference type="Proteomes" id="UP000830375">
    <property type="component" value="Unassembled WGS sequence"/>
</dbReference>
<evidence type="ECO:0000256" key="10">
    <source>
        <dbReference type="ARBA" id="ARBA00022799"/>
    </source>
</evidence>
<keyword evidence="13" id="KW-0770">Synapse</keyword>
<dbReference type="InterPro" id="IPR006181">
    <property type="entry name" value="D-amino_acid_oxidase_CS"/>
</dbReference>
<comment type="cofactor">
    <cofactor evidence="1">
        <name>FAD</name>
        <dbReference type="ChEBI" id="CHEBI:57692"/>
    </cofactor>
</comment>
<evidence type="ECO:0000256" key="16">
    <source>
        <dbReference type="ARBA" id="ARBA00034101"/>
    </source>
</evidence>
<comment type="catalytic activity">
    <reaction evidence="27">
        <text>D-cysteine + O2 + H2O = 2-oxo-3-sulfanylpropanoate + H2O2 + NH4(+)</text>
        <dbReference type="Rhea" id="RHEA:78791"/>
        <dbReference type="ChEBI" id="CHEBI:15377"/>
        <dbReference type="ChEBI" id="CHEBI:15379"/>
        <dbReference type="ChEBI" id="CHEBI:16240"/>
        <dbReference type="ChEBI" id="CHEBI:28938"/>
        <dbReference type="ChEBI" id="CHEBI:35236"/>
        <dbReference type="ChEBI" id="CHEBI:57678"/>
    </reaction>
    <physiologicalReaction direction="left-to-right" evidence="27">
        <dbReference type="Rhea" id="RHEA:78792"/>
    </physiologicalReaction>
</comment>
<keyword evidence="12" id="KW-0560">Oxidoreductase</keyword>
<comment type="catalytic activity">
    <reaction evidence="21">
        <text>D-dopa + O2 + H2O = 3-(3,4-dihydroxyphenyl)pyruvate + H2O2 + NH4(+)</text>
        <dbReference type="Rhea" id="RHEA:70971"/>
        <dbReference type="ChEBI" id="CHEBI:15377"/>
        <dbReference type="ChEBI" id="CHEBI:15379"/>
        <dbReference type="ChEBI" id="CHEBI:16240"/>
        <dbReference type="ChEBI" id="CHEBI:28938"/>
        <dbReference type="ChEBI" id="CHEBI:29055"/>
        <dbReference type="ChEBI" id="CHEBI:149689"/>
    </reaction>
    <physiologicalReaction direction="left-to-right" evidence="21">
        <dbReference type="Rhea" id="RHEA:70972"/>
    </physiologicalReaction>
</comment>
<dbReference type="PANTHER" id="PTHR11530:SF15">
    <property type="entry name" value="D-AMINO-ACID OXIDASE"/>
    <property type="match status" value="1"/>
</dbReference>
<keyword evidence="8" id="KW-0597">Phosphoprotein</keyword>
<gene>
    <name evidence="31" type="ORF">H4Q32_003181</name>
</gene>
<proteinExistence type="inferred from homology"/>
<evidence type="ECO:0000256" key="9">
    <source>
        <dbReference type="ARBA" id="ARBA00022630"/>
    </source>
</evidence>
<evidence type="ECO:0000256" key="24">
    <source>
        <dbReference type="ARBA" id="ARBA00048643"/>
    </source>
</evidence>
<organism evidence="31 32">
    <name type="scientific">Labeo rohita</name>
    <name type="common">Indian major carp</name>
    <name type="synonym">Cyprinus rohita</name>
    <dbReference type="NCBI Taxonomy" id="84645"/>
    <lineage>
        <taxon>Eukaryota</taxon>
        <taxon>Metazoa</taxon>
        <taxon>Chordata</taxon>
        <taxon>Craniata</taxon>
        <taxon>Vertebrata</taxon>
        <taxon>Euteleostomi</taxon>
        <taxon>Actinopterygii</taxon>
        <taxon>Neopterygii</taxon>
        <taxon>Teleostei</taxon>
        <taxon>Ostariophysi</taxon>
        <taxon>Cypriniformes</taxon>
        <taxon>Cyprinidae</taxon>
        <taxon>Labeoninae</taxon>
        <taxon>Labeonini</taxon>
        <taxon>Labeo</taxon>
    </lineage>
</organism>
<keyword evidence="7" id="KW-0964">Secreted</keyword>
<feature type="domain" description="FAD dependent oxidoreductase" evidence="30">
    <location>
        <begin position="2"/>
        <end position="321"/>
    </location>
</feature>
<evidence type="ECO:0000256" key="22">
    <source>
        <dbReference type="ARBA" id="ARBA00048252"/>
    </source>
</evidence>
<evidence type="ECO:0000256" key="20">
    <source>
        <dbReference type="ARBA" id="ARBA00047579"/>
    </source>
</evidence>
<evidence type="ECO:0000259" key="30">
    <source>
        <dbReference type="Pfam" id="PF01266"/>
    </source>
</evidence>
<evidence type="ECO:0000256" key="2">
    <source>
        <dbReference type="ARBA" id="ARBA00004253"/>
    </source>
</evidence>
<comment type="catalytic activity">
    <reaction evidence="24">
        <text>D-serine + O2 + H2O = 3-hydroxypyruvate + H2O2 + NH4(+)</text>
        <dbReference type="Rhea" id="RHEA:70951"/>
        <dbReference type="ChEBI" id="CHEBI:15377"/>
        <dbReference type="ChEBI" id="CHEBI:15379"/>
        <dbReference type="ChEBI" id="CHEBI:16240"/>
        <dbReference type="ChEBI" id="CHEBI:17180"/>
        <dbReference type="ChEBI" id="CHEBI:28938"/>
        <dbReference type="ChEBI" id="CHEBI:35247"/>
    </reaction>
    <physiologicalReaction direction="left-to-right" evidence="24">
        <dbReference type="Rhea" id="RHEA:70952"/>
    </physiologicalReaction>
</comment>
<keyword evidence="9" id="KW-0285">Flavoprotein</keyword>
<evidence type="ECO:0000256" key="23">
    <source>
        <dbReference type="ARBA" id="ARBA00048401"/>
    </source>
</evidence>
<keyword evidence="32" id="KW-1185">Reference proteome</keyword>
<dbReference type="SUPFAM" id="SSF54373">
    <property type="entry name" value="FAD-linked reductases, C-terminal domain"/>
    <property type="match status" value="2"/>
</dbReference>
<evidence type="ECO:0000256" key="25">
    <source>
        <dbReference type="ARBA" id="ARBA00048711"/>
    </source>
</evidence>
<evidence type="ECO:0000256" key="11">
    <source>
        <dbReference type="ARBA" id="ARBA00022827"/>
    </source>
</evidence>
<comment type="catalytic activity">
    <reaction evidence="26">
        <text>D-lysine + O2 + H2O = 6-amino-2-oxohexanoate + H2O2 + NH4(+)</text>
        <dbReference type="Rhea" id="RHEA:37583"/>
        <dbReference type="ChEBI" id="CHEBI:15377"/>
        <dbReference type="ChEBI" id="CHEBI:15379"/>
        <dbReference type="ChEBI" id="CHEBI:16240"/>
        <dbReference type="ChEBI" id="CHEBI:28938"/>
        <dbReference type="ChEBI" id="CHEBI:32557"/>
        <dbReference type="ChEBI" id="CHEBI:58183"/>
        <dbReference type="EC" id="1.4.3.3"/>
    </reaction>
    <physiologicalReaction direction="left-to-right" evidence="26">
        <dbReference type="Rhea" id="RHEA:37584"/>
    </physiologicalReaction>
</comment>
<dbReference type="Gene3D" id="3.30.9.10">
    <property type="entry name" value="D-Amino Acid Oxidase, subunit A, domain 2"/>
    <property type="match status" value="3"/>
</dbReference>
<comment type="catalytic activity">
    <reaction evidence="20">
        <text>D-tryptophan + O2 + H2O = indole-3-pyruvate + H2O2 + NH4(+)</text>
        <dbReference type="Rhea" id="RHEA:78247"/>
        <dbReference type="ChEBI" id="CHEBI:15377"/>
        <dbReference type="ChEBI" id="CHEBI:15379"/>
        <dbReference type="ChEBI" id="CHEBI:16240"/>
        <dbReference type="ChEBI" id="CHEBI:17640"/>
        <dbReference type="ChEBI" id="CHEBI:28938"/>
        <dbReference type="ChEBI" id="CHEBI:57719"/>
    </reaction>
    <physiologicalReaction direction="left-to-right" evidence="20">
        <dbReference type="Rhea" id="RHEA:78248"/>
    </physiologicalReaction>
</comment>
<evidence type="ECO:0000256" key="21">
    <source>
        <dbReference type="ARBA" id="ARBA00048079"/>
    </source>
</evidence>
<comment type="catalytic activity">
    <reaction evidence="25">
        <text>D-alanine + O2 + H2O = pyruvate + H2O2 + NH4(+)</text>
        <dbReference type="Rhea" id="RHEA:22688"/>
        <dbReference type="ChEBI" id="CHEBI:15361"/>
        <dbReference type="ChEBI" id="CHEBI:15377"/>
        <dbReference type="ChEBI" id="CHEBI:15379"/>
        <dbReference type="ChEBI" id="CHEBI:16240"/>
        <dbReference type="ChEBI" id="CHEBI:28938"/>
        <dbReference type="ChEBI" id="CHEBI:57416"/>
    </reaction>
    <physiologicalReaction direction="left-to-right" evidence="25">
        <dbReference type="Rhea" id="RHEA:22689"/>
    </physiologicalReaction>
</comment>
<evidence type="ECO:0000256" key="29">
    <source>
        <dbReference type="ARBA" id="ARBA00049287"/>
    </source>
</evidence>
<evidence type="ECO:0000256" key="19">
    <source>
        <dbReference type="ARBA" id="ARBA00044716"/>
    </source>
</evidence>
<reference evidence="31 32" key="1">
    <citation type="submission" date="2022-01" db="EMBL/GenBank/DDBJ databases">
        <title>A high-quality chromosome-level genome assembly of rohu carp, Labeo rohita.</title>
        <authorList>
            <person name="Arick M.A. II"/>
            <person name="Hsu C.-Y."/>
            <person name="Magbanua Z."/>
            <person name="Pechanova O."/>
            <person name="Grover C."/>
            <person name="Miller E."/>
            <person name="Thrash A."/>
            <person name="Ezzel L."/>
            <person name="Alam S."/>
            <person name="Benzie J."/>
            <person name="Hamilton M."/>
            <person name="Karsi A."/>
            <person name="Lawrence M.L."/>
            <person name="Peterson D.G."/>
        </authorList>
    </citation>
    <scope>NUCLEOTIDE SEQUENCE [LARGE SCALE GENOMIC DNA]</scope>
    <source>
        <strain evidence="32">BAU-BD-2019</strain>
        <tissue evidence="31">Blood</tissue>
    </source>
</reference>
<dbReference type="InterPro" id="IPR023209">
    <property type="entry name" value="DAO"/>
</dbReference>
<comment type="subcellular location">
    <subcellularLocation>
        <location evidence="3">Cytoplasm</location>
        <location evidence="3">Cytosol</location>
    </subcellularLocation>
    <subcellularLocation>
        <location evidence="2">Peroxisome matrix</location>
    </subcellularLocation>
    <subcellularLocation>
        <location evidence="16">Presynaptic active zone</location>
    </subcellularLocation>
    <subcellularLocation>
        <location evidence="4">Secreted</location>
    </subcellularLocation>
</comment>
<evidence type="ECO:0000313" key="31">
    <source>
        <dbReference type="EMBL" id="KAI2664869.1"/>
    </source>
</evidence>
<comment type="similarity">
    <text evidence="5">Belongs to the DAMOX/DASOX family.</text>
</comment>
<dbReference type="SUPFAM" id="SSF51971">
    <property type="entry name" value="Nucleotide-binding domain"/>
    <property type="match status" value="3"/>
</dbReference>
<dbReference type="EMBL" id="JACTAM010000005">
    <property type="protein sequence ID" value="KAI2664869.1"/>
    <property type="molecule type" value="Genomic_DNA"/>
</dbReference>
<evidence type="ECO:0000256" key="27">
    <source>
        <dbReference type="ARBA" id="ARBA00049123"/>
    </source>
</evidence>
<keyword evidence="11" id="KW-0274">FAD</keyword>
<comment type="catalytic activity">
    <reaction evidence="29">
        <text>D-leucine + O2 + H2O = 4-methyl-2-oxopentanoate + H2O2 + NH4(+)</text>
        <dbReference type="Rhea" id="RHEA:78211"/>
        <dbReference type="ChEBI" id="CHEBI:15377"/>
        <dbReference type="ChEBI" id="CHEBI:15379"/>
        <dbReference type="ChEBI" id="CHEBI:16240"/>
        <dbReference type="ChEBI" id="CHEBI:17865"/>
        <dbReference type="ChEBI" id="CHEBI:28938"/>
        <dbReference type="ChEBI" id="CHEBI:143079"/>
    </reaction>
    <physiologicalReaction direction="left-to-right" evidence="29">
        <dbReference type="Rhea" id="RHEA:78212"/>
    </physiologicalReaction>
</comment>
<comment type="caution">
    <text evidence="31">The sequence shown here is derived from an EMBL/GenBank/DDBJ whole genome shotgun (WGS) entry which is preliminary data.</text>
</comment>
<evidence type="ECO:0000256" key="12">
    <source>
        <dbReference type="ARBA" id="ARBA00023002"/>
    </source>
</evidence>